<keyword evidence="1" id="KW-1133">Transmembrane helix</keyword>
<evidence type="ECO:0000313" key="3">
    <source>
        <dbReference type="Proteomes" id="UP000242444"/>
    </source>
</evidence>
<evidence type="ECO:0008006" key="4">
    <source>
        <dbReference type="Google" id="ProtNLM"/>
    </source>
</evidence>
<evidence type="ECO:0000256" key="1">
    <source>
        <dbReference type="SAM" id="Phobius"/>
    </source>
</evidence>
<dbReference type="Proteomes" id="UP000242444">
    <property type="component" value="Unassembled WGS sequence"/>
</dbReference>
<reference evidence="2 3" key="1">
    <citation type="submission" date="2017-07" db="EMBL/GenBank/DDBJ databases">
        <title>Amycolatopsis antarcticus sp. nov., isolated from the surface of an Antarcticus brown macroalga.</title>
        <authorList>
            <person name="Wang J."/>
            <person name="Leiva S."/>
            <person name="Huang J."/>
            <person name="Huang Y."/>
        </authorList>
    </citation>
    <scope>NUCLEOTIDE SEQUENCE [LARGE SCALE GENOMIC DNA]</scope>
    <source>
        <strain evidence="2 3">AU-G6</strain>
    </source>
</reference>
<keyword evidence="3" id="KW-1185">Reference proteome</keyword>
<comment type="caution">
    <text evidence="2">The sequence shown here is derived from an EMBL/GenBank/DDBJ whole genome shotgun (WGS) entry which is preliminary data.</text>
</comment>
<keyword evidence="1" id="KW-0472">Membrane</keyword>
<dbReference type="InParanoid" id="A0A263D2U0"/>
<feature type="transmembrane region" description="Helical" evidence="1">
    <location>
        <begin position="52"/>
        <end position="69"/>
    </location>
</feature>
<dbReference type="EMBL" id="NKYE01000007">
    <property type="protein sequence ID" value="OZM72671.1"/>
    <property type="molecule type" value="Genomic_DNA"/>
</dbReference>
<feature type="transmembrane region" description="Helical" evidence="1">
    <location>
        <begin position="20"/>
        <end position="40"/>
    </location>
</feature>
<organism evidence="2 3">
    <name type="scientific">Amycolatopsis antarctica</name>
    <dbReference type="NCBI Taxonomy" id="1854586"/>
    <lineage>
        <taxon>Bacteria</taxon>
        <taxon>Bacillati</taxon>
        <taxon>Actinomycetota</taxon>
        <taxon>Actinomycetes</taxon>
        <taxon>Pseudonocardiales</taxon>
        <taxon>Pseudonocardiaceae</taxon>
        <taxon>Amycolatopsis</taxon>
    </lineage>
</organism>
<protein>
    <recommendedName>
        <fullName evidence="4">DUF2530 domain-containing protein</fullName>
    </recommendedName>
</protein>
<evidence type="ECO:0000313" key="2">
    <source>
        <dbReference type="EMBL" id="OZM72671.1"/>
    </source>
</evidence>
<sequence length="88" mass="9900">MEGKRPVWVPDPNAMTPRQIRMLLVAAIGMTVGAVCFLAIGFTSRMDRPFSGVWLGAVTLSVLAGLNWSRYGSVRRSRRERESHPRDR</sequence>
<name>A0A263D2U0_9PSEU</name>
<dbReference type="AlphaFoldDB" id="A0A263D2U0"/>
<accession>A0A263D2U0</accession>
<keyword evidence="1" id="KW-0812">Transmembrane</keyword>
<proteinExistence type="predicted"/>
<dbReference type="RefSeq" id="WP_094863148.1">
    <property type="nucleotide sequence ID" value="NZ_NKYE01000007.1"/>
</dbReference>
<gene>
    <name evidence="2" type="ORF">CFN78_13650</name>
</gene>